<dbReference type="EMBL" id="JACJVP010000020">
    <property type="protein sequence ID" value="MBB6671352.1"/>
    <property type="molecule type" value="Genomic_DNA"/>
</dbReference>
<evidence type="ECO:0000313" key="3">
    <source>
        <dbReference type="Proteomes" id="UP000547209"/>
    </source>
</evidence>
<dbReference type="Proteomes" id="UP000547209">
    <property type="component" value="Unassembled WGS sequence"/>
</dbReference>
<evidence type="ECO:0000313" key="2">
    <source>
        <dbReference type="EMBL" id="MBB6671352.1"/>
    </source>
</evidence>
<feature type="region of interest" description="Disordered" evidence="1">
    <location>
        <begin position="1"/>
        <end position="22"/>
    </location>
</feature>
<dbReference type="RefSeq" id="WP_185142832.1">
    <property type="nucleotide sequence ID" value="NZ_JACJVP010000020.1"/>
</dbReference>
<name>A0A7X0RPJ6_9BACL</name>
<accession>A0A7X0RPJ6</accession>
<evidence type="ECO:0000256" key="1">
    <source>
        <dbReference type="SAM" id="MobiDB-lite"/>
    </source>
</evidence>
<protein>
    <submittedName>
        <fullName evidence="2">Uncharacterized protein</fullName>
    </submittedName>
</protein>
<gene>
    <name evidence="2" type="ORF">H7C19_11745</name>
</gene>
<sequence>MQLAGGRFFTPDDSANETSRMPNAAFRPIESVWAHFAGRGIHAADTACIDEAPKRLLATPGAE</sequence>
<organism evidence="2 3">
    <name type="scientific">Cohnella nanjingensis</name>
    <dbReference type="NCBI Taxonomy" id="1387779"/>
    <lineage>
        <taxon>Bacteria</taxon>
        <taxon>Bacillati</taxon>
        <taxon>Bacillota</taxon>
        <taxon>Bacilli</taxon>
        <taxon>Bacillales</taxon>
        <taxon>Paenibacillaceae</taxon>
        <taxon>Cohnella</taxon>
    </lineage>
</organism>
<reference evidence="2 3" key="1">
    <citation type="submission" date="2020-08" db="EMBL/GenBank/DDBJ databases">
        <title>Cohnella phylogeny.</title>
        <authorList>
            <person name="Dunlap C."/>
        </authorList>
    </citation>
    <scope>NUCLEOTIDE SEQUENCE [LARGE SCALE GENOMIC DNA]</scope>
    <source>
        <strain evidence="2 3">DSM 28246</strain>
    </source>
</reference>
<dbReference type="AlphaFoldDB" id="A0A7X0RPJ6"/>
<proteinExistence type="predicted"/>
<comment type="caution">
    <text evidence="2">The sequence shown here is derived from an EMBL/GenBank/DDBJ whole genome shotgun (WGS) entry which is preliminary data.</text>
</comment>
<keyword evidence="3" id="KW-1185">Reference proteome</keyword>